<keyword evidence="2" id="KW-0808">Transferase</keyword>
<accession>A0A6L2NLZ7</accession>
<reference evidence="2" key="1">
    <citation type="journal article" date="2019" name="Sci. Rep.">
        <title>Draft genome of Tanacetum cinerariifolium, the natural source of mosquito coil.</title>
        <authorList>
            <person name="Yamashiro T."/>
            <person name="Shiraishi A."/>
            <person name="Satake H."/>
            <person name="Nakayama K."/>
        </authorList>
    </citation>
    <scope>NUCLEOTIDE SEQUENCE</scope>
</reference>
<dbReference type="EMBL" id="BKCJ010009244">
    <property type="protein sequence ID" value="GEU86072.1"/>
    <property type="molecule type" value="Genomic_DNA"/>
</dbReference>
<keyword evidence="2" id="KW-0548">Nucleotidyltransferase</keyword>
<keyword evidence="2" id="KW-0695">RNA-directed DNA polymerase</keyword>
<evidence type="ECO:0000256" key="1">
    <source>
        <dbReference type="SAM" id="MobiDB-lite"/>
    </source>
</evidence>
<feature type="region of interest" description="Disordered" evidence="1">
    <location>
        <begin position="175"/>
        <end position="202"/>
    </location>
</feature>
<evidence type="ECO:0000313" key="2">
    <source>
        <dbReference type="EMBL" id="GEU86072.1"/>
    </source>
</evidence>
<comment type="caution">
    <text evidence="2">The sequence shown here is derived from an EMBL/GenBank/DDBJ whole genome shotgun (WGS) entry which is preliminary data.</text>
</comment>
<proteinExistence type="predicted"/>
<protein>
    <submittedName>
        <fullName evidence="2">Reverse transcriptase domain, reverse transcriptase zinc-binding domain protein</fullName>
    </submittedName>
</protein>
<organism evidence="2">
    <name type="scientific">Tanacetum cinerariifolium</name>
    <name type="common">Dalmatian daisy</name>
    <name type="synonym">Chrysanthemum cinerariifolium</name>
    <dbReference type="NCBI Taxonomy" id="118510"/>
    <lineage>
        <taxon>Eukaryota</taxon>
        <taxon>Viridiplantae</taxon>
        <taxon>Streptophyta</taxon>
        <taxon>Embryophyta</taxon>
        <taxon>Tracheophyta</taxon>
        <taxon>Spermatophyta</taxon>
        <taxon>Magnoliopsida</taxon>
        <taxon>eudicotyledons</taxon>
        <taxon>Gunneridae</taxon>
        <taxon>Pentapetalae</taxon>
        <taxon>asterids</taxon>
        <taxon>campanulids</taxon>
        <taxon>Asterales</taxon>
        <taxon>Asteraceae</taxon>
        <taxon>Asteroideae</taxon>
        <taxon>Anthemideae</taxon>
        <taxon>Anthemidinae</taxon>
        <taxon>Tanacetum</taxon>
    </lineage>
</organism>
<dbReference type="GO" id="GO:0003964">
    <property type="term" value="F:RNA-directed DNA polymerase activity"/>
    <property type="evidence" value="ECO:0007669"/>
    <property type="project" value="UniProtKB-KW"/>
</dbReference>
<name>A0A6L2NLZ7_TANCI</name>
<gene>
    <name evidence="2" type="ORF">Tci_058050</name>
</gene>
<dbReference type="AlphaFoldDB" id="A0A6L2NLZ7"/>
<sequence length="506" mass="55907">MSPTIPSHVTDSLAITTLHRAWLSMVPLLLEDIDDVILWRDLDGVLRPFSVACAWDTIRTRADIVWSKVCVFCGLDSIPPWLIDVISFITPISKGKTVVSILSRLVLTATSYYIWLERNGILFKKKTSSPDQIVDVIISMVQLKLVTFKFKKMSTRSRLLLDQWKIPSYRIIHDGSSKNPNSRSDSSVTTTRTSVVNDNTTNPRVSMVSTLDSELDGDVTSSAATVKSSMINETNIEALFGVKCISQNDIDAFSMNVKEGKYVEILSTLFSNEIDDVVDAIESIGKKLDNSNLNVTKQVVEPTQDDPIVRDVNINTNSTSYAGAAGASGASAKEQPKVSFNFRHFMNDPVFEGVNISIPRKVVEKVSLPLTGMISLRKRSVPRCDVCMIFGQVHDNCSTKMVSPLIVTTSSVDAPTVEVSNDGFQTVGKKKKRKGKSKFTNGGQFADPSLKQTVRYEPNATPSAPKKITTNVSNPIYISSMLKTIETFPKRDDFTTSNFYVTSQSI</sequence>
<feature type="compositionally biased region" description="Low complexity" evidence="1">
    <location>
        <begin position="177"/>
        <end position="202"/>
    </location>
</feature>